<dbReference type="RefSeq" id="WP_267927201.1">
    <property type="nucleotide sequence ID" value="NZ_AP024233.1"/>
</dbReference>
<dbReference type="EMBL" id="AP024233">
    <property type="protein sequence ID" value="BCO10472.1"/>
    <property type="molecule type" value="Genomic_DNA"/>
</dbReference>
<evidence type="ECO:0008006" key="3">
    <source>
        <dbReference type="Google" id="ProtNLM"/>
    </source>
</evidence>
<organism evidence="1 2">
    <name type="scientific">Desulfolithobacter dissulfuricans</name>
    <dbReference type="NCBI Taxonomy" id="2795293"/>
    <lineage>
        <taxon>Bacteria</taxon>
        <taxon>Pseudomonadati</taxon>
        <taxon>Thermodesulfobacteriota</taxon>
        <taxon>Desulfobulbia</taxon>
        <taxon>Desulfobulbales</taxon>
        <taxon>Desulfobulbaceae</taxon>
        <taxon>Desulfolithobacter</taxon>
    </lineage>
</organism>
<sequence length="361" mass="39951">MIITDSAILMSSSRTAVERDKEEESLVYWKKGRDSERLQHHGGEGKLKKLAEKITENEAVQVKISQEARHRKAVRGEAGSLDPEDRSMYDLKTQLLKALIERLTGREIKIYEPGNLVSEGEVPDDVPAAVPEEDAAMASEGWGLEYQYLQSHYEYESTSFTASGTIRTADGQEISFDLSLNMSREFYSEQSLSIKAGDALKDPLVINFSGTAAQLTQTSFQFDLDMDGSEDQLRFVGPGSGFLALDRNNDGIITDGSELFGARTGDGFNELAAFDEDGNGWIDENDVIYSRLRIWSQTMSGERQLFALGAKNIGAIYLGHETTPFTLKDENNETQGQIRSTGVFLGNDGQVGTVQQLDMKI</sequence>
<accession>A0A915U477</accession>
<dbReference type="PANTHER" id="PTHR39431:SF1">
    <property type="entry name" value="FRPA_C-RELATED PROTEIN"/>
    <property type="match status" value="1"/>
</dbReference>
<evidence type="ECO:0000313" key="1">
    <source>
        <dbReference type="EMBL" id="BCO10472.1"/>
    </source>
</evidence>
<dbReference type="PROSITE" id="PS00018">
    <property type="entry name" value="EF_HAND_1"/>
    <property type="match status" value="1"/>
</dbReference>
<dbReference type="AlphaFoldDB" id="A0A915U477"/>
<keyword evidence="2" id="KW-1185">Reference proteome</keyword>
<name>A0A915U477_9BACT</name>
<proteinExistence type="predicted"/>
<dbReference type="InterPro" id="IPR018247">
    <property type="entry name" value="EF_Hand_1_Ca_BS"/>
</dbReference>
<gene>
    <name evidence="1" type="ORF">GF1_28480</name>
</gene>
<dbReference type="Proteomes" id="UP001063350">
    <property type="component" value="Chromosome"/>
</dbReference>
<reference evidence="1" key="1">
    <citation type="submission" date="2020-12" db="EMBL/GenBank/DDBJ databases">
        <title>Desulfobium dissulfuricans gen. nov., sp. nov., a novel mesophilic, sulfate-reducing bacterium isolated from a deep-sea hydrothermal vent.</title>
        <authorList>
            <person name="Hashimoto Y."/>
            <person name="Tame A."/>
            <person name="Sawayama S."/>
            <person name="Miyazaki J."/>
            <person name="Takai K."/>
            <person name="Nakagawa S."/>
        </authorList>
    </citation>
    <scope>NUCLEOTIDE SEQUENCE</scope>
    <source>
        <strain evidence="1">GF1</strain>
    </source>
</reference>
<dbReference type="KEGG" id="ddu:GF1_28480"/>
<dbReference type="PANTHER" id="PTHR39431">
    <property type="entry name" value="FRPA/C-RELATED PROTEIN"/>
    <property type="match status" value="1"/>
</dbReference>
<evidence type="ECO:0000313" key="2">
    <source>
        <dbReference type="Proteomes" id="UP001063350"/>
    </source>
</evidence>
<protein>
    <recommendedName>
        <fullName evidence="3">VCBS repeat-containing protein</fullName>
    </recommendedName>
</protein>